<keyword evidence="1" id="KW-0472">Membrane</keyword>
<comment type="caution">
    <text evidence="2">The sequence shown here is derived from an EMBL/GenBank/DDBJ whole genome shotgun (WGS) entry which is preliminary data.</text>
</comment>
<evidence type="ECO:0000313" key="3">
    <source>
        <dbReference type="Proteomes" id="UP000751852"/>
    </source>
</evidence>
<dbReference type="Pfam" id="PF11166">
    <property type="entry name" value="DUF2951"/>
    <property type="match status" value="1"/>
</dbReference>
<reference evidence="2 3" key="1">
    <citation type="submission" date="2020-04" db="EMBL/GenBank/DDBJ databases">
        <title>Staphylococcus species from domestic dog.</title>
        <authorList>
            <person name="Paterson G.K."/>
        </authorList>
    </citation>
    <scope>NUCLEOTIDE SEQUENCE [LARGE SCALE GENOMIC DNA]</scope>
    <source>
        <strain evidence="2 3">H16/1A</strain>
    </source>
</reference>
<evidence type="ECO:0000313" key="2">
    <source>
        <dbReference type="EMBL" id="MBI5975217.1"/>
    </source>
</evidence>
<dbReference type="Proteomes" id="UP000751852">
    <property type="component" value="Unassembled WGS sequence"/>
</dbReference>
<organism evidence="2 3">
    <name type="scientific">Staphylococcus canis</name>
    <dbReference type="NCBI Taxonomy" id="2724942"/>
    <lineage>
        <taxon>Bacteria</taxon>
        <taxon>Bacillati</taxon>
        <taxon>Bacillota</taxon>
        <taxon>Bacilli</taxon>
        <taxon>Bacillales</taxon>
        <taxon>Staphylococcaceae</taxon>
        <taxon>Staphylococcus</taxon>
    </lineage>
</organism>
<sequence>MEPNKLLDHESRLRRLEKNDDKIFDSLEEIKNAQHGQHLINQKMDFTLDAINQDRENEKEKKKENDKNIKDMKMWVLGLVGTIISTIIIGILRLWLGI</sequence>
<keyword evidence="1" id="KW-0812">Transmembrane</keyword>
<keyword evidence="1" id="KW-1133">Transmembrane helix</keyword>
<name>A0ABS0T9T5_9STAP</name>
<dbReference type="RefSeq" id="WP_198617995.1">
    <property type="nucleotide sequence ID" value="NZ_JABANU010000013.1"/>
</dbReference>
<dbReference type="EMBL" id="JABANU010000013">
    <property type="protein sequence ID" value="MBI5975217.1"/>
    <property type="molecule type" value="Genomic_DNA"/>
</dbReference>
<protein>
    <submittedName>
        <fullName evidence="2">DUF2951 family protein</fullName>
    </submittedName>
</protein>
<feature type="transmembrane region" description="Helical" evidence="1">
    <location>
        <begin position="75"/>
        <end position="96"/>
    </location>
</feature>
<evidence type="ECO:0000256" key="1">
    <source>
        <dbReference type="SAM" id="Phobius"/>
    </source>
</evidence>
<accession>A0ABS0T9T5</accession>
<proteinExistence type="predicted"/>
<keyword evidence="3" id="KW-1185">Reference proteome</keyword>
<dbReference type="InterPro" id="IPR021337">
    <property type="entry name" value="DUF2951"/>
</dbReference>
<gene>
    <name evidence="2" type="ORF">HHH54_06330</name>
</gene>